<comment type="caution">
    <text evidence="1">The sequence shown here is derived from an EMBL/GenBank/DDBJ whole genome shotgun (WGS) entry which is preliminary data.</text>
</comment>
<keyword evidence="2" id="KW-1185">Reference proteome</keyword>
<evidence type="ECO:0000313" key="1">
    <source>
        <dbReference type="EMBL" id="GGQ17673.1"/>
    </source>
</evidence>
<gene>
    <name evidence="1" type="ORF">GCM10009411_17370</name>
</gene>
<dbReference type="EMBL" id="BMQX01000011">
    <property type="protein sequence ID" value="GGQ17673.1"/>
    <property type="molecule type" value="Genomic_DNA"/>
</dbReference>
<proteinExistence type="predicted"/>
<protein>
    <submittedName>
        <fullName evidence="1">Uncharacterized protein</fullName>
    </submittedName>
</protein>
<dbReference type="Proteomes" id="UP000619118">
    <property type="component" value="Unassembled WGS sequence"/>
</dbReference>
<accession>A0ABQ2R7D6</accession>
<name>A0ABQ2R7D6_9GAMM</name>
<reference evidence="2" key="1">
    <citation type="journal article" date="2019" name="Int. J. Syst. Evol. Microbiol.">
        <title>The Global Catalogue of Microorganisms (GCM) 10K type strain sequencing project: providing services to taxonomists for standard genome sequencing and annotation.</title>
        <authorList>
            <consortium name="The Broad Institute Genomics Platform"/>
            <consortium name="The Broad Institute Genome Sequencing Center for Infectious Disease"/>
            <person name="Wu L."/>
            <person name="Ma J."/>
        </authorList>
    </citation>
    <scope>NUCLEOTIDE SEQUENCE [LARGE SCALE GENOMIC DNA]</scope>
    <source>
        <strain evidence="2">JCM 32306</strain>
    </source>
</reference>
<sequence>MLKLNNAKQNNLIPCDYKINKVKAHRITSGTVQVNHNKMRTVTKVNPRWHTNDIANDLENLSVETTTRFNGIVLNRAVWS</sequence>
<organism evidence="1 2">
    <name type="scientific">Shewanella litoralis</name>
    <dbReference type="NCBI Taxonomy" id="2282700"/>
    <lineage>
        <taxon>Bacteria</taxon>
        <taxon>Pseudomonadati</taxon>
        <taxon>Pseudomonadota</taxon>
        <taxon>Gammaproteobacteria</taxon>
        <taxon>Alteromonadales</taxon>
        <taxon>Shewanellaceae</taxon>
        <taxon>Shewanella</taxon>
    </lineage>
</organism>
<evidence type="ECO:0000313" key="2">
    <source>
        <dbReference type="Proteomes" id="UP000619118"/>
    </source>
</evidence>